<name>A0A9D4AK98_9ROSI</name>
<keyword evidence="3" id="KW-1185">Reference proteome</keyword>
<dbReference type="GO" id="GO:0010073">
    <property type="term" value="P:meristem maintenance"/>
    <property type="evidence" value="ECO:0007669"/>
    <property type="project" value="InterPro"/>
</dbReference>
<dbReference type="AlphaFoldDB" id="A0A9D4AK98"/>
<evidence type="ECO:0000313" key="2">
    <source>
        <dbReference type="EMBL" id="KAH1129257.1"/>
    </source>
</evidence>
<dbReference type="InterPro" id="IPR044824">
    <property type="entry name" value="MAIN-like"/>
</dbReference>
<dbReference type="Pfam" id="PF10536">
    <property type="entry name" value="PMD"/>
    <property type="match status" value="1"/>
</dbReference>
<dbReference type="PANTHER" id="PTHR46033">
    <property type="entry name" value="PROTEIN MAIN-LIKE 2"/>
    <property type="match status" value="1"/>
</dbReference>
<evidence type="ECO:0000313" key="3">
    <source>
        <dbReference type="Proteomes" id="UP000828251"/>
    </source>
</evidence>
<comment type="caution">
    <text evidence="2">The sequence shown here is derived from an EMBL/GenBank/DDBJ whole genome shotgun (WGS) entry which is preliminary data.</text>
</comment>
<dbReference type="InterPro" id="IPR019557">
    <property type="entry name" value="AminoTfrase-like_pln_mobile"/>
</dbReference>
<dbReference type="Proteomes" id="UP000828251">
    <property type="component" value="Unassembled WGS sequence"/>
</dbReference>
<protein>
    <recommendedName>
        <fullName evidence="1">Aminotransferase-like plant mobile domain-containing protein</fullName>
    </recommendedName>
</protein>
<accession>A0A9D4AK98</accession>
<reference evidence="2 3" key="1">
    <citation type="journal article" date="2021" name="Plant Biotechnol. J.">
        <title>Multi-omics assisted identification of the key and species-specific regulatory components of drought-tolerant mechanisms in Gossypium stocksii.</title>
        <authorList>
            <person name="Yu D."/>
            <person name="Ke L."/>
            <person name="Zhang D."/>
            <person name="Wu Y."/>
            <person name="Sun Y."/>
            <person name="Mei J."/>
            <person name="Sun J."/>
            <person name="Sun Y."/>
        </authorList>
    </citation>
    <scope>NUCLEOTIDE SEQUENCE [LARGE SCALE GENOMIC DNA]</scope>
    <source>
        <strain evidence="3">cv. E1</strain>
        <tissue evidence="2">Leaf</tissue>
    </source>
</reference>
<organism evidence="2 3">
    <name type="scientific">Gossypium stocksii</name>
    <dbReference type="NCBI Taxonomy" id="47602"/>
    <lineage>
        <taxon>Eukaryota</taxon>
        <taxon>Viridiplantae</taxon>
        <taxon>Streptophyta</taxon>
        <taxon>Embryophyta</taxon>
        <taxon>Tracheophyta</taxon>
        <taxon>Spermatophyta</taxon>
        <taxon>Magnoliopsida</taxon>
        <taxon>eudicotyledons</taxon>
        <taxon>Gunneridae</taxon>
        <taxon>Pentapetalae</taxon>
        <taxon>rosids</taxon>
        <taxon>malvids</taxon>
        <taxon>Malvales</taxon>
        <taxon>Malvaceae</taxon>
        <taxon>Malvoideae</taxon>
        <taxon>Gossypium</taxon>
    </lineage>
</organism>
<dbReference type="OrthoDB" id="1937804at2759"/>
<dbReference type="PANTHER" id="PTHR46033:SF8">
    <property type="entry name" value="PROTEIN MAINTENANCE OF MERISTEMS-LIKE"/>
    <property type="match status" value="1"/>
</dbReference>
<proteinExistence type="predicted"/>
<dbReference type="EMBL" id="JAIQCV010000001">
    <property type="protein sequence ID" value="KAH1129257.1"/>
    <property type="molecule type" value="Genomic_DNA"/>
</dbReference>
<evidence type="ECO:0000259" key="1">
    <source>
        <dbReference type="Pfam" id="PF10536"/>
    </source>
</evidence>
<feature type="domain" description="Aminotransferase-like plant mobile" evidence="1">
    <location>
        <begin position="34"/>
        <end position="150"/>
    </location>
</feature>
<sequence length="155" mass="17828">MLRVCVHGLRYQSDERIFLYLDATRFRIAALIWMFQLRADLITTIVERWHLETHTFHLPCGECTITLEDVALQLGLLVDSDAVTSSSKMFKTAVLCYQLLRNSPSDGETRLTNLKFSWLKENFKTLLSSASEWEKMCATRAYILQLIGGTYAGQR</sequence>
<gene>
    <name evidence="2" type="ORF">J1N35_000635</name>
</gene>